<dbReference type="Pfam" id="PF07686">
    <property type="entry name" value="V-set"/>
    <property type="match status" value="1"/>
</dbReference>
<dbReference type="InterPro" id="IPR036179">
    <property type="entry name" value="Ig-like_dom_sf"/>
</dbReference>
<dbReference type="GO" id="GO:1990782">
    <property type="term" value="F:protein tyrosine kinase binding"/>
    <property type="evidence" value="ECO:0007669"/>
    <property type="project" value="TreeGrafter"/>
</dbReference>
<feature type="transmembrane region" description="Helical" evidence="2">
    <location>
        <begin position="545"/>
        <end position="567"/>
    </location>
</feature>
<feature type="domain" description="Ig-like" evidence="4">
    <location>
        <begin position="444"/>
        <end position="542"/>
    </location>
</feature>
<feature type="signal peptide" evidence="3">
    <location>
        <begin position="1"/>
        <end position="20"/>
    </location>
</feature>
<dbReference type="GO" id="GO:0042289">
    <property type="term" value="F:MHC class II protein binding"/>
    <property type="evidence" value="ECO:0007669"/>
    <property type="project" value="TreeGrafter"/>
</dbReference>
<dbReference type="GO" id="GO:0009897">
    <property type="term" value="C:external side of plasma membrane"/>
    <property type="evidence" value="ECO:0007669"/>
    <property type="project" value="TreeGrafter"/>
</dbReference>
<evidence type="ECO:0000313" key="5">
    <source>
        <dbReference type="EMBL" id="GLD57002.1"/>
    </source>
</evidence>
<dbReference type="GO" id="GO:0045121">
    <property type="term" value="C:membrane raft"/>
    <property type="evidence" value="ECO:0007669"/>
    <property type="project" value="TreeGrafter"/>
</dbReference>
<gene>
    <name evidence="5" type="ORF">AKAME5_000928400</name>
</gene>
<dbReference type="GO" id="GO:0070374">
    <property type="term" value="P:positive regulation of ERK1 and ERK2 cascade"/>
    <property type="evidence" value="ECO:0007669"/>
    <property type="project" value="TreeGrafter"/>
</dbReference>
<feature type="transmembrane region" description="Helical" evidence="2">
    <location>
        <begin position="226"/>
        <end position="249"/>
    </location>
</feature>
<evidence type="ECO:0000256" key="1">
    <source>
        <dbReference type="SAM" id="MobiDB-lite"/>
    </source>
</evidence>
<dbReference type="PANTHER" id="PTHR11422:SF5">
    <property type="entry name" value="DIVERSE IMMUNOGLOBULIN DOMAIN-CONTAINING PROTEIN 1.1 ISOFORM X1-RELATED"/>
    <property type="match status" value="1"/>
</dbReference>
<dbReference type="EMBL" id="BRZM01000028">
    <property type="protein sequence ID" value="GLD57002.1"/>
    <property type="molecule type" value="Genomic_DNA"/>
</dbReference>
<dbReference type="InterPro" id="IPR007110">
    <property type="entry name" value="Ig-like_dom"/>
</dbReference>
<dbReference type="GO" id="GO:0042110">
    <property type="term" value="P:T cell activation"/>
    <property type="evidence" value="ECO:0007669"/>
    <property type="project" value="TreeGrafter"/>
</dbReference>
<dbReference type="InterPro" id="IPR013783">
    <property type="entry name" value="Ig-like_fold"/>
</dbReference>
<proteinExistence type="predicted"/>
<sequence>MNPLLLIFIFVLHFEGICEGLNLYHRPGHDVTLPCGSGSSPHTTCSSTTWLFNREQFPTITEVLNGNIQRSDRAARLSLNTDCSLLINNITAEDVGFYVCRQIGQHEARVFLNIMTVSQSPDTDPKRDGEERIECSLSRYRALGPCKETSILWLDETGTVLVGEHDGYKVTQMDCVSVLTVKRQRGHNRRYTCRFVDENNKVQMEADYTPVVTGDMNKDSTDWSPLSYVMLTLRITGLILMIVITVAVIRYSDLFIMRKPEAQSRDSLSESSSQDQSSTHGAPDTSWEETTDPDDGRIRQEQEEPPSSGQNEEVSVKDSIITDLDMMLLCPRGSNMRYTCQIVDDNKVQIEADTPVFTDSTDWSPLSDVMLTLPITGLILMIVITVAVIRYSGSKKPLEDNQLELASDRAARLSLNTDCSLLINNITAEDAGLYVCQQSGQREARVYLNILTVSQSSNRDGEVTLNCSLWRYKELGPCKDTSILWLDETGTKLVGEGDGYKVTEKKCVSVLTVKRQRGSNMRYTCQIVDDNKVQIEANYTLTDHLYIIIGSVVGVVVVLVVIAVVLIKCRRRATATEGVPKTTHTPNEAESSLTYVTVNHDHQRASPKKKVKEENVTYSTIKTQEK</sequence>
<dbReference type="SUPFAM" id="SSF48726">
    <property type="entry name" value="Immunoglobulin"/>
    <property type="match status" value="2"/>
</dbReference>
<accession>A0AAD3R5V5</accession>
<evidence type="ECO:0000259" key="4">
    <source>
        <dbReference type="PROSITE" id="PS50835"/>
    </source>
</evidence>
<dbReference type="AlphaFoldDB" id="A0AAD3R5V5"/>
<organism evidence="5 6">
    <name type="scientific">Lates japonicus</name>
    <name type="common">Japanese lates</name>
    <dbReference type="NCBI Taxonomy" id="270547"/>
    <lineage>
        <taxon>Eukaryota</taxon>
        <taxon>Metazoa</taxon>
        <taxon>Chordata</taxon>
        <taxon>Craniata</taxon>
        <taxon>Vertebrata</taxon>
        <taxon>Euteleostomi</taxon>
        <taxon>Actinopterygii</taxon>
        <taxon>Neopterygii</taxon>
        <taxon>Teleostei</taxon>
        <taxon>Neoteleostei</taxon>
        <taxon>Acanthomorphata</taxon>
        <taxon>Carangaria</taxon>
        <taxon>Carangaria incertae sedis</taxon>
        <taxon>Centropomidae</taxon>
        <taxon>Lates</taxon>
    </lineage>
</organism>
<keyword evidence="6" id="KW-1185">Reference proteome</keyword>
<name>A0AAD3R5V5_LATJO</name>
<dbReference type="Gene3D" id="2.60.40.10">
    <property type="entry name" value="Immunoglobulins"/>
    <property type="match status" value="2"/>
</dbReference>
<dbReference type="InterPro" id="IPR013106">
    <property type="entry name" value="Ig_V-set"/>
</dbReference>
<keyword evidence="2" id="KW-1133">Transmembrane helix</keyword>
<feature type="chain" id="PRO_5042206513" description="Ig-like domain-containing protein" evidence="3">
    <location>
        <begin position="21"/>
        <end position="626"/>
    </location>
</feature>
<feature type="domain" description="Ig-like" evidence="4">
    <location>
        <begin position="3"/>
        <end position="101"/>
    </location>
</feature>
<feature type="region of interest" description="Disordered" evidence="1">
    <location>
        <begin position="600"/>
        <end position="626"/>
    </location>
</feature>
<reference evidence="5" key="1">
    <citation type="submission" date="2022-08" db="EMBL/GenBank/DDBJ databases">
        <title>Genome sequencing of akame (Lates japonicus).</title>
        <authorList>
            <person name="Hashiguchi Y."/>
            <person name="Takahashi H."/>
        </authorList>
    </citation>
    <scope>NUCLEOTIDE SEQUENCE</scope>
    <source>
        <strain evidence="5">Kochi</strain>
    </source>
</reference>
<feature type="compositionally biased region" description="Polar residues" evidence="1">
    <location>
        <begin position="616"/>
        <end position="626"/>
    </location>
</feature>
<evidence type="ECO:0000256" key="3">
    <source>
        <dbReference type="SAM" id="SignalP"/>
    </source>
</evidence>
<dbReference type="Proteomes" id="UP001279410">
    <property type="component" value="Unassembled WGS sequence"/>
</dbReference>
<keyword evidence="2" id="KW-0812">Transmembrane</keyword>
<evidence type="ECO:0000256" key="2">
    <source>
        <dbReference type="SAM" id="Phobius"/>
    </source>
</evidence>
<comment type="caution">
    <text evidence="5">The sequence shown here is derived from an EMBL/GenBank/DDBJ whole genome shotgun (WGS) entry which is preliminary data.</text>
</comment>
<protein>
    <recommendedName>
        <fullName evidence="4">Ig-like domain-containing protein</fullName>
    </recommendedName>
</protein>
<evidence type="ECO:0000313" key="6">
    <source>
        <dbReference type="Proteomes" id="UP001279410"/>
    </source>
</evidence>
<dbReference type="PROSITE" id="PS50835">
    <property type="entry name" value="IG_LIKE"/>
    <property type="match status" value="2"/>
</dbReference>
<feature type="transmembrane region" description="Helical" evidence="2">
    <location>
        <begin position="369"/>
        <end position="391"/>
    </location>
</feature>
<feature type="region of interest" description="Disordered" evidence="1">
    <location>
        <begin position="263"/>
        <end position="316"/>
    </location>
</feature>
<keyword evidence="3" id="KW-0732">Signal</keyword>
<dbReference type="GO" id="GO:0035723">
    <property type="term" value="P:interleukin-15-mediated signaling pathway"/>
    <property type="evidence" value="ECO:0007669"/>
    <property type="project" value="TreeGrafter"/>
</dbReference>
<dbReference type="PANTHER" id="PTHR11422">
    <property type="entry name" value="T-CELL SURFACE GLYCOPROTEIN CD4"/>
    <property type="match status" value="1"/>
</dbReference>
<dbReference type="SMART" id="SM00409">
    <property type="entry name" value="IG"/>
    <property type="match status" value="3"/>
</dbReference>
<keyword evidence="2" id="KW-0472">Membrane</keyword>
<dbReference type="InterPro" id="IPR003599">
    <property type="entry name" value="Ig_sub"/>
</dbReference>
<feature type="compositionally biased region" description="Low complexity" evidence="1">
    <location>
        <begin position="269"/>
        <end position="278"/>
    </location>
</feature>